<keyword evidence="5" id="KW-0677">Repeat</keyword>
<keyword evidence="8 14" id="KW-0401">Integrin</keyword>
<evidence type="ECO:0000256" key="10">
    <source>
        <dbReference type="ARBA" id="ARBA00023157"/>
    </source>
</evidence>
<evidence type="ECO:0000256" key="13">
    <source>
        <dbReference type="PROSITE-ProRule" id="PRU00803"/>
    </source>
</evidence>
<keyword evidence="9 14" id="KW-0472">Membrane</keyword>
<evidence type="ECO:0000256" key="6">
    <source>
        <dbReference type="ARBA" id="ARBA00022889"/>
    </source>
</evidence>
<dbReference type="GeneTree" id="ENSGT00940000155353"/>
<dbReference type="Pfam" id="PF20805">
    <property type="entry name" value="Integrin_A_Ig_2"/>
    <property type="match status" value="1"/>
</dbReference>
<dbReference type="GO" id="GO:0098609">
    <property type="term" value="P:cell-cell adhesion"/>
    <property type="evidence" value="ECO:0007669"/>
    <property type="project" value="TreeGrafter"/>
</dbReference>
<dbReference type="Gene3D" id="2.60.40.1510">
    <property type="entry name" value="ntegrin, alpha v. Chain A, domain 3"/>
    <property type="match status" value="1"/>
</dbReference>
<evidence type="ECO:0000259" key="17">
    <source>
        <dbReference type="Pfam" id="PF20806"/>
    </source>
</evidence>
<evidence type="ECO:0000256" key="9">
    <source>
        <dbReference type="ARBA" id="ARBA00023136"/>
    </source>
</evidence>
<dbReference type="GO" id="GO:0033627">
    <property type="term" value="P:cell adhesion mediated by integrin"/>
    <property type="evidence" value="ECO:0007669"/>
    <property type="project" value="TreeGrafter"/>
</dbReference>
<feature type="repeat" description="FG-GAP" evidence="13">
    <location>
        <begin position="406"/>
        <end position="469"/>
    </location>
</feature>
<gene>
    <name evidence="18" type="primary">itga6a</name>
</gene>
<evidence type="ECO:0000256" key="11">
    <source>
        <dbReference type="ARBA" id="ARBA00023170"/>
    </source>
</evidence>
<dbReference type="PANTHER" id="PTHR23220:SF9">
    <property type="entry name" value="INTEGRIN ALPHA-6"/>
    <property type="match status" value="1"/>
</dbReference>
<keyword evidence="12" id="KW-0325">Glycoprotein</keyword>
<evidence type="ECO:0000259" key="15">
    <source>
        <dbReference type="Pfam" id="PF08441"/>
    </source>
</evidence>
<organism evidence="18 19">
    <name type="scientific">Sander lucioperca</name>
    <name type="common">Pike-perch</name>
    <name type="synonym">Perca lucioperca</name>
    <dbReference type="NCBI Taxonomy" id="283035"/>
    <lineage>
        <taxon>Eukaryota</taxon>
        <taxon>Metazoa</taxon>
        <taxon>Chordata</taxon>
        <taxon>Craniata</taxon>
        <taxon>Vertebrata</taxon>
        <taxon>Euteleostomi</taxon>
        <taxon>Actinopterygii</taxon>
        <taxon>Neopterygii</taxon>
        <taxon>Teleostei</taxon>
        <taxon>Neoteleostei</taxon>
        <taxon>Acanthomorphata</taxon>
        <taxon>Eupercaria</taxon>
        <taxon>Perciformes</taxon>
        <taxon>Percoidei</taxon>
        <taxon>Percidae</taxon>
        <taxon>Luciopercinae</taxon>
        <taxon>Sander</taxon>
    </lineage>
</organism>
<comment type="subcellular location">
    <subcellularLocation>
        <location evidence="1 14">Membrane</location>
        <topology evidence="1 14">Single-pass type I membrane protein</topology>
    </subcellularLocation>
</comment>
<evidence type="ECO:0000256" key="4">
    <source>
        <dbReference type="ARBA" id="ARBA00022729"/>
    </source>
</evidence>
<keyword evidence="6 14" id="KW-0130">Cell adhesion</keyword>
<dbReference type="GO" id="GO:0005178">
    <property type="term" value="F:integrin binding"/>
    <property type="evidence" value="ECO:0007669"/>
    <property type="project" value="TreeGrafter"/>
</dbReference>
<keyword evidence="11 14" id="KW-0675">Receptor</keyword>
<keyword evidence="3 14" id="KW-0812">Transmembrane</keyword>
<dbReference type="InterPro" id="IPR013519">
    <property type="entry name" value="Int_alpha_beta-p"/>
</dbReference>
<evidence type="ECO:0000313" key="18">
    <source>
        <dbReference type="Ensembl" id="ENSSLUP00000037804.1"/>
    </source>
</evidence>
<dbReference type="InterPro" id="IPR018184">
    <property type="entry name" value="Integrin_alpha_C_CS"/>
</dbReference>
<evidence type="ECO:0000256" key="14">
    <source>
        <dbReference type="RuleBase" id="RU003762"/>
    </source>
</evidence>
<sequence>MLQGGPTAVYVSLLFYSYFLEPTLVLAFNLDTSHVIRKNGEPGILCLTVAYISTALALGKQTANITGGLYKCEITQSNDCERIEFDSKEDVLVENKENQWMGVTVQSQGPGGKIVTCAHRYQRRLFVNTPQESRDIIGRCYVLSQDLTIDSSSDEDGGNWKFCEGRSRGHEMFGSCQQGLAATFTKDYHYVVFGAPGAYNWKGIVRVEQKNNTLLEMGVYDDGPYEVRDDHLLNPEFVPVPANSYLGFSLDSGHSITRSRGLTVVAGAPRANHSGAVVLLKKENESSARLLVEHTLYGPGLASSFGYDLAVVDLNGDGWQDIVVGAPQFYMKDRDIGGAVYVYINQAGRWERITPVRLNGTKDSMFGLAVENIGDINQDTYEDIAIGAPYDDGGAGKVYIYHGSAQGIKTSPAQVEHNMRLFGYSLAGNMDLDSNSYPDVAVGSLSDTALIYRARPVISIRKDIKISPQEINLTIKTCGNSICFAVDACFTYKANPESYNPRLTIGYSVEADGDRRKQGLPARVTFLNKSRSETDYQFNGTLDLRGQNQKTCIKITAKLKDNIKDKMRSIPIEVSAEIAGTKRQKTRNGLPQLMPILDSSEPSKDVNFVKEGCGSDHICRSNLKMEYKLYYKQSNLDEYSPLPIKNTVPVFHLNYERKDLALRVTVNNMNEDDAYEAKLVGTFPDTLSYSGVRSHQTTMEKLIICTANQNGSQADCELGNPFKRDSKTTFYIILSTVGMALDTTEIDINLQLQTTSVQENIAPVKVKAKVIIELPLSVSGEASPNQVSFGGVVKGESAMKTEEEIGSLITYTFRVSINNLWKSSVRASLHIQWPKWNKDGKWLLYLVKVTATGPEDIICSSESEINSLKHIQETSASRTKREIGERKTVGTMSSLSGKKKVLTCDSETKCVVLKCPLQGMDGTAVKLRSRLWNSTFIEVTHCILIVCLVCDSVTVSVSPEGAVAQLSGVPWWIILVAVLAGILILALLVFLLWKCGFFKRASKDQYDAAYHKAEIHVQPSDKDKLSAEA</sequence>
<dbReference type="GO" id="GO:0007229">
    <property type="term" value="P:integrin-mediated signaling pathway"/>
    <property type="evidence" value="ECO:0007669"/>
    <property type="project" value="UniProtKB-KW"/>
</dbReference>
<evidence type="ECO:0000256" key="1">
    <source>
        <dbReference type="ARBA" id="ARBA00004479"/>
    </source>
</evidence>
<dbReference type="InterPro" id="IPR032695">
    <property type="entry name" value="Integrin_dom_sf"/>
</dbReference>
<protein>
    <submittedName>
        <fullName evidence="18">Integrin subunit alpha 6</fullName>
    </submittedName>
</protein>
<evidence type="ECO:0000256" key="3">
    <source>
        <dbReference type="ARBA" id="ARBA00022692"/>
    </source>
</evidence>
<dbReference type="GO" id="GO:0007160">
    <property type="term" value="P:cell-matrix adhesion"/>
    <property type="evidence" value="ECO:0007669"/>
    <property type="project" value="TreeGrafter"/>
</dbReference>
<evidence type="ECO:0000259" key="16">
    <source>
        <dbReference type="Pfam" id="PF20805"/>
    </source>
</evidence>
<dbReference type="SUPFAM" id="SSF69318">
    <property type="entry name" value="Integrin alpha N-terminal domain"/>
    <property type="match status" value="1"/>
</dbReference>
<dbReference type="InterPro" id="IPR000413">
    <property type="entry name" value="Integrin_alpha"/>
</dbReference>
<dbReference type="Gene3D" id="2.130.10.130">
    <property type="entry name" value="Integrin alpha, N-terminal"/>
    <property type="match status" value="1"/>
</dbReference>
<proteinExistence type="inferred from homology"/>
<dbReference type="Ensembl" id="ENSSLUT00000038962.1">
    <property type="protein sequence ID" value="ENSSLUP00000037804.1"/>
    <property type="gene ID" value="ENSSLUG00000016595.1"/>
</dbReference>
<evidence type="ECO:0000313" key="19">
    <source>
        <dbReference type="Proteomes" id="UP000694568"/>
    </source>
</evidence>
<dbReference type="InterPro" id="IPR028994">
    <property type="entry name" value="Integrin_alpha_N"/>
</dbReference>
<evidence type="ECO:0000256" key="5">
    <source>
        <dbReference type="ARBA" id="ARBA00022737"/>
    </source>
</evidence>
<dbReference type="Pfam" id="PF20806">
    <property type="entry name" value="Integrin_A_Ig_3"/>
    <property type="match status" value="1"/>
</dbReference>
<dbReference type="PROSITE" id="PS51470">
    <property type="entry name" value="FG_GAP"/>
    <property type="match status" value="4"/>
</dbReference>
<evidence type="ECO:0000256" key="7">
    <source>
        <dbReference type="ARBA" id="ARBA00022989"/>
    </source>
</evidence>
<dbReference type="PANTHER" id="PTHR23220">
    <property type="entry name" value="INTEGRIN ALPHA"/>
    <property type="match status" value="1"/>
</dbReference>
<keyword evidence="4" id="KW-0732">Signal</keyword>
<dbReference type="InterPro" id="IPR013649">
    <property type="entry name" value="Integrin_alpha_Ig-like_1"/>
</dbReference>
<dbReference type="GO" id="GO:0009897">
    <property type="term" value="C:external side of plasma membrane"/>
    <property type="evidence" value="ECO:0007669"/>
    <property type="project" value="TreeGrafter"/>
</dbReference>
<feature type="transmembrane region" description="Helical" evidence="14">
    <location>
        <begin position="969"/>
        <end position="993"/>
    </location>
</feature>
<dbReference type="Pfam" id="PF08441">
    <property type="entry name" value="Integrin_A_Ig_1"/>
    <property type="match status" value="1"/>
</dbReference>
<keyword evidence="10" id="KW-1015">Disulfide bond</keyword>
<dbReference type="PRINTS" id="PR01185">
    <property type="entry name" value="INTEGRINA"/>
</dbReference>
<keyword evidence="7 14" id="KW-1133">Transmembrane helix</keyword>
<name>A0A8C9ZCV0_SANLU</name>
<feature type="domain" description="Integrin alpha third immunoglobulin-like" evidence="17">
    <location>
        <begin position="776"/>
        <end position="939"/>
    </location>
</feature>
<dbReference type="SUPFAM" id="SSF69179">
    <property type="entry name" value="Integrin domains"/>
    <property type="match status" value="3"/>
</dbReference>
<dbReference type="Pfam" id="PF01839">
    <property type="entry name" value="FG-GAP"/>
    <property type="match status" value="2"/>
</dbReference>
<keyword evidence="19" id="KW-1185">Reference proteome</keyword>
<comment type="similarity">
    <text evidence="2 14">Belongs to the integrin alpha chain family.</text>
</comment>
<reference evidence="18" key="2">
    <citation type="submission" date="2025-09" db="UniProtKB">
        <authorList>
            <consortium name="Ensembl"/>
        </authorList>
    </citation>
    <scope>IDENTIFICATION</scope>
</reference>
<feature type="repeat" description="FG-GAP" evidence="13">
    <location>
        <begin position="353"/>
        <end position="405"/>
    </location>
</feature>
<dbReference type="FunFam" id="1.20.5.930:FF:000001">
    <property type="entry name" value="Integrin subunit alpha V"/>
    <property type="match status" value="1"/>
</dbReference>
<dbReference type="InterPro" id="IPR048285">
    <property type="entry name" value="Integrin_alpha_Ig-like_2"/>
</dbReference>
<evidence type="ECO:0000256" key="12">
    <source>
        <dbReference type="ARBA" id="ARBA00023180"/>
    </source>
</evidence>
<dbReference type="Proteomes" id="UP000694568">
    <property type="component" value="Unplaced"/>
</dbReference>
<dbReference type="GO" id="GO:0050900">
    <property type="term" value="P:leukocyte migration"/>
    <property type="evidence" value="ECO:0007669"/>
    <property type="project" value="TreeGrafter"/>
</dbReference>
<evidence type="ECO:0000256" key="2">
    <source>
        <dbReference type="ARBA" id="ARBA00008054"/>
    </source>
</evidence>
<feature type="domain" description="Integrin alpha second immunoglobulin-like" evidence="16">
    <location>
        <begin position="613"/>
        <end position="770"/>
    </location>
</feature>
<dbReference type="Gene3D" id="1.20.5.930">
    <property type="entry name" value="Bicelle-embedded integrin alpha(iib) transmembrane segment"/>
    <property type="match status" value="1"/>
</dbReference>
<feature type="domain" description="Integrin alpha first immunoglubulin-like" evidence="15">
    <location>
        <begin position="454"/>
        <end position="604"/>
    </location>
</feature>
<dbReference type="GO" id="GO:0008305">
    <property type="term" value="C:integrin complex"/>
    <property type="evidence" value="ECO:0007669"/>
    <property type="project" value="InterPro"/>
</dbReference>
<dbReference type="SMART" id="SM00191">
    <property type="entry name" value="Int_alpha"/>
    <property type="match status" value="4"/>
</dbReference>
<accession>A0A8C9ZCV0</accession>
<reference evidence="18" key="1">
    <citation type="submission" date="2025-08" db="UniProtKB">
        <authorList>
            <consortium name="Ensembl"/>
        </authorList>
    </citation>
    <scope>IDENTIFICATION</scope>
</reference>
<dbReference type="InterPro" id="IPR013517">
    <property type="entry name" value="FG-GAP"/>
</dbReference>
<dbReference type="AlphaFoldDB" id="A0A8C9ZCV0"/>
<dbReference type="Gene3D" id="2.60.40.1530">
    <property type="entry name" value="ntegrin, alpha v. Chain A, domain 4"/>
    <property type="match status" value="1"/>
</dbReference>
<evidence type="ECO:0000256" key="8">
    <source>
        <dbReference type="ARBA" id="ARBA00023037"/>
    </source>
</evidence>
<dbReference type="InterPro" id="IPR048286">
    <property type="entry name" value="Integrin_alpha_Ig-like_3"/>
</dbReference>
<dbReference type="Gene3D" id="2.60.40.1460">
    <property type="entry name" value="Integrin domains. Chain A, domain 2"/>
    <property type="match status" value="1"/>
</dbReference>
<feature type="repeat" description="FG-GAP" evidence="13">
    <location>
        <begin position="231"/>
        <end position="289"/>
    </location>
</feature>
<feature type="repeat" description="FG-GAP" evidence="13">
    <location>
        <begin position="291"/>
        <end position="352"/>
    </location>
</feature>
<dbReference type="PROSITE" id="PS00242">
    <property type="entry name" value="INTEGRIN_ALPHA"/>
    <property type="match status" value="1"/>
</dbReference>